<dbReference type="PANTHER" id="PTHR43689">
    <property type="entry name" value="HYDROLASE"/>
    <property type="match status" value="1"/>
</dbReference>
<dbReference type="Gene3D" id="3.40.50.1820">
    <property type="entry name" value="alpha/beta hydrolase"/>
    <property type="match status" value="1"/>
</dbReference>
<proteinExistence type="predicted"/>
<gene>
    <name evidence="2" type="ORF">ABOD76_15215</name>
</gene>
<organism evidence="2">
    <name type="scientific">Deinococcus sonorensis KR-87</name>
    <dbReference type="NCBI Taxonomy" id="694439"/>
    <lineage>
        <taxon>Bacteria</taxon>
        <taxon>Thermotogati</taxon>
        <taxon>Deinococcota</taxon>
        <taxon>Deinococci</taxon>
        <taxon>Deinococcales</taxon>
        <taxon>Deinococcaceae</taxon>
        <taxon>Deinococcus</taxon>
    </lineage>
</organism>
<dbReference type="PANTHER" id="PTHR43689:SF8">
    <property type="entry name" value="ALPHA_BETA-HYDROLASES SUPERFAMILY PROTEIN"/>
    <property type="match status" value="1"/>
</dbReference>
<dbReference type="EMBL" id="CP158299">
    <property type="protein sequence ID" value="XBV84781.1"/>
    <property type="molecule type" value="Genomic_DNA"/>
</dbReference>
<dbReference type="Pfam" id="PF12697">
    <property type="entry name" value="Abhydrolase_6"/>
    <property type="match status" value="1"/>
</dbReference>
<feature type="domain" description="AB hydrolase-1" evidence="1">
    <location>
        <begin position="33"/>
        <end position="241"/>
    </location>
</feature>
<dbReference type="GO" id="GO:0016787">
    <property type="term" value="F:hydrolase activity"/>
    <property type="evidence" value="ECO:0007669"/>
    <property type="project" value="UniProtKB-KW"/>
</dbReference>
<dbReference type="InterPro" id="IPR000073">
    <property type="entry name" value="AB_hydrolase_1"/>
</dbReference>
<dbReference type="InterPro" id="IPR029058">
    <property type="entry name" value="AB_hydrolase_fold"/>
</dbReference>
<accession>A0AAU7U8G8</accession>
<dbReference type="AlphaFoldDB" id="A0AAU7U8G8"/>
<dbReference type="KEGG" id="dsc:ABOD76_15215"/>
<dbReference type="RefSeq" id="WP_350242818.1">
    <property type="nucleotide sequence ID" value="NZ_CP158299.1"/>
</dbReference>
<evidence type="ECO:0000313" key="2">
    <source>
        <dbReference type="EMBL" id="XBV84781.1"/>
    </source>
</evidence>
<protein>
    <submittedName>
        <fullName evidence="2">Alpha/beta hydrolase</fullName>
    </submittedName>
</protein>
<evidence type="ECO:0000259" key="1">
    <source>
        <dbReference type="Pfam" id="PF12697"/>
    </source>
</evidence>
<dbReference type="SUPFAM" id="SSF53474">
    <property type="entry name" value="alpha/beta-Hydrolases"/>
    <property type="match status" value="1"/>
</dbReference>
<sequence>MSRLPASYSHVRRINGLLTHARVYPGPPGRPGVVIVPGLGCACWMYRRLARALQEHLTVWVYDHPGMGASQGHPCRIEQLTDHLADWLLATGQAGRPLLGHSLGGEVAIDLAARFPALTPALVLYAPTGIPENPSVAAQLARLALDLPRERPQLWLAAALAYLRTGTPRMWCLAQDQERHQTGPLIPQVRCPVLVLDGSRDVVIRAWTLEILCEHLPDAEGWQVVGGTHALMDSRPAELARLTVEFLNRRLPLR</sequence>
<reference evidence="2" key="1">
    <citation type="submission" date="2024-06" db="EMBL/GenBank/DDBJ databases">
        <title>Draft Genome Sequence of Deinococcus sonorensis Type Strain KR-87, a Biofilm Producing Representative of the Genus Deinococcus.</title>
        <authorList>
            <person name="Boren L.S."/>
            <person name="Grosso R.A."/>
            <person name="Hugenberg-Cox A.N."/>
            <person name="Hill J.T.E."/>
            <person name="Albert C.M."/>
            <person name="Tuohy J.M."/>
        </authorList>
    </citation>
    <scope>NUCLEOTIDE SEQUENCE</scope>
    <source>
        <strain evidence="2">KR-87</strain>
    </source>
</reference>
<name>A0AAU7U8G8_9DEIO</name>
<keyword evidence="2" id="KW-0378">Hydrolase</keyword>